<keyword evidence="1" id="KW-0732">Signal</keyword>
<evidence type="ECO:0000313" key="3">
    <source>
        <dbReference type="Proteomes" id="UP001153636"/>
    </source>
</evidence>
<dbReference type="AlphaFoldDB" id="A0A9P0GDS5"/>
<reference evidence="2" key="1">
    <citation type="submission" date="2022-01" db="EMBL/GenBank/DDBJ databases">
        <authorList>
            <person name="King R."/>
        </authorList>
    </citation>
    <scope>NUCLEOTIDE SEQUENCE</scope>
</reference>
<feature type="chain" id="PRO_5040400141" evidence="1">
    <location>
        <begin position="28"/>
        <end position="213"/>
    </location>
</feature>
<evidence type="ECO:0000256" key="1">
    <source>
        <dbReference type="SAM" id="SignalP"/>
    </source>
</evidence>
<dbReference type="Proteomes" id="UP001153636">
    <property type="component" value="Chromosome 20"/>
</dbReference>
<sequence>MYLSRERTTGFALLVWIFSVLTVSKIADQNLTFAQLESLISQWAVDTDECSKQFELQNDEMNKLLLDCCNCYECVVPIDKKVQNLQRLQNQIEATILFIYHRLIDIENKIVLLEKCSCSPNVPKDVNRKQIYDNVEEINNILLNVQQTLFLLELNYCVRDIGLHHHFEELASLLCCQLQQLETIDAKIQELQNKLVWCNRCNSRICSLRSHRH</sequence>
<gene>
    <name evidence="2" type="ORF">PSYICH_LOCUS7890</name>
</gene>
<evidence type="ECO:0000313" key="2">
    <source>
        <dbReference type="EMBL" id="CAH1107211.1"/>
    </source>
</evidence>
<accession>A0A9P0GDS5</accession>
<keyword evidence="3" id="KW-1185">Reference proteome</keyword>
<dbReference type="OrthoDB" id="6770950at2759"/>
<proteinExistence type="predicted"/>
<dbReference type="EMBL" id="OV651832">
    <property type="protein sequence ID" value="CAH1107211.1"/>
    <property type="molecule type" value="Genomic_DNA"/>
</dbReference>
<organism evidence="2 3">
    <name type="scientific">Psylliodes chrysocephalus</name>
    <dbReference type="NCBI Taxonomy" id="3402493"/>
    <lineage>
        <taxon>Eukaryota</taxon>
        <taxon>Metazoa</taxon>
        <taxon>Ecdysozoa</taxon>
        <taxon>Arthropoda</taxon>
        <taxon>Hexapoda</taxon>
        <taxon>Insecta</taxon>
        <taxon>Pterygota</taxon>
        <taxon>Neoptera</taxon>
        <taxon>Endopterygota</taxon>
        <taxon>Coleoptera</taxon>
        <taxon>Polyphaga</taxon>
        <taxon>Cucujiformia</taxon>
        <taxon>Chrysomeloidea</taxon>
        <taxon>Chrysomelidae</taxon>
        <taxon>Galerucinae</taxon>
        <taxon>Alticini</taxon>
        <taxon>Psylliodes</taxon>
    </lineage>
</organism>
<name>A0A9P0GDS5_9CUCU</name>
<feature type="signal peptide" evidence="1">
    <location>
        <begin position="1"/>
        <end position="27"/>
    </location>
</feature>
<protein>
    <submittedName>
        <fullName evidence="2">Uncharacterized protein</fullName>
    </submittedName>
</protein>